<proteinExistence type="predicted"/>
<gene>
    <name evidence="1" type="ORF">F4821DRAFT_242309</name>
</gene>
<dbReference type="EMBL" id="MU394333">
    <property type="protein sequence ID" value="KAI6084785.1"/>
    <property type="molecule type" value="Genomic_DNA"/>
</dbReference>
<organism evidence="1 2">
    <name type="scientific">Hypoxylon rubiginosum</name>
    <dbReference type="NCBI Taxonomy" id="110542"/>
    <lineage>
        <taxon>Eukaryota</taxon>
        <taxon>Fungi</taxon>
        <taxon>Dikarya</taxon>
        <taxon>Ascomycota</taxon>
        <taxon>Pezizomycotina</taxon>
        <taxon>Sordariomycetes</taxon>
        <taxon>Xylariomycetidae</taxon>
        <taxon>Xylariales</taxon>
        <taxon>Hypoxylaceae</taxon>
        <taxon>Hypoxylon</taxon>
    </lineage>
</organism>
<dbReference type="Proteomes" id="UP001497680">
    <property type="component" value="Unassembled WGS sequence"/>
</dbReference>
<protein>
    <submittedName>
        <fullName evidence="1">Uncharacterized protein</fullName>
    </submittedName>
</protein>
<reference evidence="1 2" key="1">
    <citation type="journal article" date="2022" name="New Phytol.">
        <title>Ecological generalism drives hyperdiversity of secondary metabolite gene clusters in xylarialean endophytes.</title>
        <authorList>
            <person name="Franco M.E.E."/>
            <person name="Wisecaver J.H."/>
            <person name="Arnold A.E."/>
            <person name="Ju Y.M."/>
            <person name="Slot J.C."/>
            <person name="Ahrendt S."/>
            <person name="Moore L.P."/>
            <person name="Eastman K.E."/>
            <person name="Scott K."/>
            <person name="Konkel Z."/>
            <person name="Mondo S.J."/>
            <person name="Kuo A."/>
            <person name="Hayes R.D."/>
            <person name="Haridas S."/>
            <person name="Andreopoulos B."/>
            <person name="Riley R."/>
            <person name="LaButti K."/>
            <person name="Pangilinan J."/>
            <person name="Lipzen A."/>
            <person name="Amirebrahimi M."/>
            <person name="Yan J."/>
            <person name="Adam C."/>
            <person name="Keymanesh K."/>
            <person name="Ng V."/>
            <person name="Louie K."/>
            <person name="Northen T."/>
            <person name="Drula E."/>
            <person name="Henrissat B."/>
            <person name="Hsieh H.M."/>
            <person name="Youens-Clark K."/>
            <person name="Lutzoni F."/>
            <person name="Miadlikowska J."/>
            <person name="Eastwood D.C."/>
            <person name="Hamelin R.C."/>
            <person name="Grigoriev I.V."/>
            <person name="U'Ren J.M."/>
        </authorList>
    </citation>
    <scope>NUCLEOTIDE SEQUENCE [LARGE SCALE GENOMIC DNA]</scope>
    <source>
        <strain evidence="1 2">ER1909</strain>
    </source>
</reference>
<keyword evidence="2" id="KW-1185">Reference proteome</keyword>
<sequence>MPFDFLLLLVTQARLDPGDRLVMDLGTGSAFPLGPLQRLTSFLAGGVGDAAAGGASPRLRGLLRPRSPGLRARVLGLLLLPRLLGRRLLHALAEAGLGGSSLAHVGGGRAWVLGMRLRVACSLGVLSGRVSFAVTVARGEVTRRCGEGTVSLRSASAGSPQCAQGVCDANSYHCELSGIELLLLSSRREVMFCREKIFIGSFQYYTCSLKSLKLVVVVMPIWT</sequence>
<evidence type="ECO:0000313" key="2">
    <source>
        <dbReference type="Proteomes" id="UP001497680"/>
    </source>
</evidence>
<name>A0ACC0CWW1_9PEZI</name>
<comment type="caution">
    <text evidence="1">The sequence shown here is derived from an EMBL/GenBank/DDBJ whole genome shotgun (WGS) entry which is preliminary data.</text>
</comment>
<accession>A0ACC0CWW1</accession>
<evidence type="ECO:0000313" key="1">
    <source>
        <dbReference type="EMBL" id="KAI6084785.1"/>
    </source>
</evidence>